<dbReference type="EMBL" id="UINC01065755">
    <property type="protein sequence ID" value="SVB95748.1"/>
    <property type="molecule type" value="Genomic_DNA"/>
</dbReference>
<sequence length="128" mass="14333">MLMVSLIMAKHQSDSQNAFQMDSQMSFRNDTTSIKFYDFEGTLEWTSLDLTVASSMWHVDDFDTPEGIGMAWWMGDTSINGYLDGAYLVLDTPDILVPQGGHLTFDLNYNVEGPETAEAPYDGWDGSN</sequence>
<accession>A0A382I8A5</accession>
<organism evidence="1">
    <name type="scientific">marine metagenome</name>
    <dbReference type="NCBI Taxonomy" id="408172"/>
    <lineage>
        <taxon>unclassified sequences</taxon>
        <taxon>metagenomes</taxon>
        <taxon>ecological metagenomes</taxon>
    </lineage>
</organism>
<feature type="non-terminal residue" evidence="1">
    <location>
        <position position="128"/>
    </location>
</feature>
<dbReference type="AlphaFoldDB" id="A0A382I8A5"/>
<reference evidence="1" key="1">
    <citation type="submission" date="2018-05" db="EMBL/GenBank/DDBJ databases">
        <authorList>
            <person name="Lanie J.A."/>
            <person name="Ng W.-L."/>
            <person name="Kazmierczak K.M."/>
            <person name="Andrzejewski T.M."/>
            <person name="Davidsen T.M."/>
            <person name="Wayne K.J."/>
            <person name="Tettelin H."/>
            <person name="Glass J.I."/>
            <person name="Rusch D."/>
            <person name="Podicherti R."/>
            <person name="Tsui H.-C.T."/>
            <person name="Winkler M.E."/>
        </authorList>
    </citation>
    <scope>NUCLEOTIDE SEQUENCE</scope>
</reference>
<name>A0A382I8A5_9ZZZZ</name>
<protein>
    <submittedName>
        <fullName evidence="1">Uncharacterized protein</fullName>
    </submittedName>
</protein>
<proteinExistence type="predicted"/>
<gene>
    <name evidence="1" type="ORF">METZ01_LOCUS248602</name>
</gene>
<evidence type="ECO:0000313" key="1">
    <source>
        <dbReference type="EMBL" id="SVB95748.1"/>
    </source>
</evidence>